<comment type="caution">
    <text evidence="1">The sequence shown here is derived from an EMBL/GenBank/DDBJ whole genome shotgun (WGS) entry which is preliminary data.</text>
</comment>
<dbReference type="EMBL" id="BAABAH010000014">
    <property type="protein sequence ID" value="GAA3829629.1"/>
    <property type="molecule type" value="Genomic_DNA"/>
</dbReference>
<reference evidence="2" key="1">
    <citation type="journal article" date="2019" name="Int. J. Syst. Evol. Microbiol.">
        <title>The Global Catalogue of Microorganisms (GCM) 10K type strain sequencing project: providing services to taxonomists for standard genome sequencing and annotation.</title>
        <authorList>
            <consortium name="The Broad Institute Genomics Platform"/>
            <consortium name="The Broad Institute Genome Sequencing Center for Infectious Disease"/>
            <person name="Wu L."/>
            <person name="Ma J."/>
        </authorList>
    </citation>
    <scope>NUCLEOTIDE SEQUENCE [LARGE SCALE GENOMIC DNA]</scope>
    <source>
        <strain evidence="2">JCM 16953</strain>
    </source>
</reference>
<keyword evidence="2" id="KW-1185">Reference proteome</keyword>
<evidence type="ECO:0000313" key="1">
    <source>
        <dbReference type="EMBL" id="GAA3829629.1"/>
    </source>
</evidence>
<organism evidence="1 2">
    <name type="scientific">Nocardioides panacisoli</name>
    <dbReference type="NCBI Taxonomy" id="627624"/>
    <lineage>
        <taxon>Bacteria</taxon>
        <taxon>Bacillati</taxon>
        <taxon>Actinomycetota</taxon>
        <taxon>Actinomycetes</taxon>
        <taxon>Propionibacteriales</taxon>
        <taxon>Nocardioidaceae</taxon>
        <taxon>Nocardioides</taxon>
    </lineage>
</organism>
<accession>A0ABP7IZ00</accession>
<protein>
    <submittedName>
        <fullName evidence="1">Uncharacterized protein</fullName>
    </submittedName>
</protein>
<evidence type="ECO:0000313" key="2">
    <source>
        <dbReference type="Proteomes" id="UP001501821"/>
    </source>
</evidence>
<proteinExistence type="predicted"/>
<dbReference type="Proteomes" id="UP001501821">
    <property type="component" value="Unassembled WGS sequence"/>
</dbReference>
<sequence length="205" mass="22905">MLLPSAAHAERWTGADPRKDVAGFWFSPDPAPCGSHADVDATGDKNDDLVRLTARHADRAVWLKGRFRDLEEESEQWVTFRLRTPAARWELDVNRFRTDAGKVRVMGFIGRLPKNAPRDDCGTTTFAYTVVGEGCRVYPEVDTDADTVRAHVARRCLGKPRWIEAGVYANGWVEPTDPEDPSSTVFSDSWDAFGSYGPRLYRGAS</sequence>
<name>A0ABP7IZ00_9ACTN</name>
<gene>
    <name evidence="1" type="ORF">GCM10022242_33830</name>
</gene>